<evidence type="ECO:0000256" key="6">
    <source>
        <dbReference type="ARBA" id="ARBA00022683"/>
    </source>
</evidence>
<dbReference type="InterPro" id="IPR050558">
    <property type="entry name" value="PTS_Sugar-Specific_Components"/>
</dbReference>
<evidence type="ECO:0000313" key="16">
    <source>
        <dbReference type="EMBL" id="RRJ66839.1"/>
    </source>
</evidence>
<evidence type="ECO:0000256" key="2">
    <source>
        <dbReference type="ARBA" id="ARBA00022448"/>
    </source>
</evidence>
<dbReference type="InterPro" id="IPR001996">
    <property type="entry name" value="PTS_IIB_1"/>
</dbReference>
<evidence type="ECO:0000256" key="11">
    <source>
        <dbReference type="PROSITE-ProRule" id="PRU00421"/>
    </source>
</evidence>
<feature type="domain" description="PTS EIIC type-1" evidence="15">
    <location>
        <begin position="117"/>
        <end position="468"/>
    </location>
</feature>
<dbReference type="GO" id="GO:0008982">
    <property type="term" value="F:protein-N(PI)-phosphohistidine-sugar phosphotransferase activity"/>
    <property type="evidence" value="ECO:0007669"/>
    <property type="project" value="InterPro"/>
</dbReference>
<evidence type="ECO:0000256" key="9">
    <source>
        <dbReference type="ARBA" id="ARBA00022989"/>
    </source>
</evidence>
<dbReference type="AlphaFoldDB" id="A0A3P3UBC5"/>
<feature type="domain" description="PTS EIIB type-1" evidence="14">
    <location>
        <begin position="4"/>
        <end position="86"/>
    </location>
</feature>
<dbReference type="FunFam" id="3.30.1360.60:FF:000001">
    <property type="entry name" value="PTS system glucose-specific IIBC component PtsG"/>
    <property type="match status" value="1"/>
</dbReference>
<feature type="transmembrane region" description="Helical" evidence="13">
    <location>
        <begin position="435"/>
        <end position="456"/>
    </location>
</feature>
<dbReference type="GO" id="GO:0005886">
    <property type="term" value="C:plasma membrane"/>
    <property type="evidence" value="ECO:0007669"/>
    <property type="project" value="UniProtKB-SubCell"/>
</dbReference>
<keyword evidence="4" id="KW-0762">Sugar transport</keyword>
<reference evidence="16 17" key="1">
    <citation type="submission" date="2018-11" db="EMBL/GenBank/DDBJ databases">
        <title>Genome sequencing of Paenibacillus sp. KCOM 3021 (= ChDC PVNT-B20).</title>
        <authorList>
            <person name="Kook J.-K."/>
            <person name="Park S.-N."/>
            <person name="Lim Y.K."/>
        </authorList>
    </citation>
    <scope>NUCLEOTIDE SEQUENCE [LARGE SCALE GENOMIC DNA]</scope>
    <source>
        <strain evidence="16 17">KCOM 3021</strain>
    </source>
</reference>
<evidence type="ECO:0000259" key="14">
    <source>
        <dbReference type="PROSITE" id="PS51098"/>
    </source>
</evidence>
<dbReference type="OrthoDB" id="2957988at2"/>
<protein>
    <submittedName>
        <fullName evidence="16">PTS beta-glucoside transporter subunit IIABC</fullName>
    </submittedName>
</protein>
<evidence type="ECO:0000256" key="1">
    <source>
        <dbReference type="ARBA" id="ARBA00004651"/>
    </source>
</evidence>
<feature type="transmembrane region" description="Helical" evidence="13">
    <location>
        <begin position="341"/>
        <end position="359"/>
    </location>
</feature>
<dbReference type="Proteomes" id="UP000267017">
    <property type="component" value="Unassembled WGS sequence"/>
</dbReference>
<accession>A0A3P3UBC5</accession>
<dbReference type="GO" id="GO:0015771">
    <property type="term" value="P:trehalose transport"/>
    <property type="evidence" value="ECO:0007669"/>
    <property type="project" value="TreeGrafter"/>
</dbReference>
<dbReference type="EMBL" id="RRCN01000001">
    <property type="protein sequence ID" value="RRJ66839.1"/>
    <property type="molecule type" value="Genomic_DNA"/>
</dbReference>
<evidence type="ECO:0000256" key="12">
    <source>
        <dbReference type="SAM" id="MobiDB-lite"/>
    </source>
</evidence>
<proteinExistence type="predicted"/>
<sequence>MSNKEAATSIIKLVGGKNNISSLIHCATRLRFELNDSSLADRDALKALPAVLGVVDSQGQTMVIIGPQVNEMYAEIMRQLETGPDGQALDSGPANPGDNAPTTAKAPKKSWFDKLLSTISAIFTPYIPILATSGIIKGLIDILAQSGILPNTSNTYLILAGAGNALIYFFPILLAFTAAQKFGASPYIGAVIGAALMEPNITGITTTGNVIDFLGIHFTAMNFSSTVIPIILAIWAYSYLDKLLKRFLPKALQFIFVPLLSVLIMVPLTLMVFGPVGGFLANLVADGYEFFLNSNVIIFNAIFGALFVYVIMLGIHWVVLPLQLSYLAEHGMEYSLGSGGMGNYALLGVCLAVMVISRSKEERTIASSSAFVNFLSGVTEPGLYGVVMKNKKYFISLTLGGLAGGIICGVTKTYITNFAFTGLFGLPAFLSSPTALTYFIAVGVTLIVSFFTTVLLSKQNIRFKKPQA</sequence>
<feature type="transmembrane region" description="Helical" evidence="13">
    <location>
        <begin position="252"/>
        <end position="276"/>
    </location>
</feature>
<keyword evidence="17" id="KW-1185">Reference proteome</keyword>
<dbReference type="Pfam" id="PF00367">
    <property type="entry name" value="PTS_EIIB"/>
    <property type="match status" value="1"/>
</dbReference>
<evidence type="ECO:0000256" key="4">
    <source>
        <dbReference type="ARBA" id="ARBA00022597"/>
    </source>
</evidence>
<evidence type="ECO:0000256" key="13">
    <source>
        <dbReference type="SAM" id="Phobius"/>
    </source>
</evidence>
<feature type="active site" description="Phosphocysteine intermediate; for EIIB activity" evidence="11">
    <location>
        <position position="26"/>
    </location>
</feature>
<organism evidence="16 17">
    <name type="scientific">Paenibacillus oralis</name>
    <dbReference type="NCBI Taxonomy" id="2490856"/>
    <lineage>
        <taxon>Bacteria</taxon>
        <taxon>Bacillati</taxon>
        <taxon>Bacillota</taxon>
        <taxon>Bacilli</taxon>
        <taxon>Bacillales</taxon>
        <taxon>Paenibacillaceae</taxon>
        <taxon>Paenibacillus</taxon>
    </lineage>
</organism>
<name>A0A3P3UBC5_9BACL</name>
<evidence type="ECO:0000256" key="3">
    <source>
        <dbReference type="ARBA" id="ARBA00022475"/>
    </source>
</evidence>
<evidence type="ECO:0000313" key="17">
    <source>
        <dbReference type="Proteomes" id="UP000267017"/>
    </source>
</evidence>
<feature type="transmembrane region" description="Helical" evidence="13">
    <location>
        <begin position="223"/>
        <end position="240"/>
    </location>
</feature>
<evidence type="ECO:0000256" key="7">
    <source>
        <dbReference type="ARBA" id="ARBA00022692"/>
    </source>
</evidence>
<dbReference type="GO" id="GO:0016301">
    <property type="term" value="F:kinase activity"/>
    <property type="evidence" value="ECO:0007669"/>
    <property type="project" value="UniProtKB-KW"/>
</dbReference>
<dbReference type="RefSeq" id="WP_128634624.1">
    <property type="nucleotide sequence ID" value="NZ_RRCN01000001.1"/>
</dbReference>
<keyword evidence="9 13" id="KW-1133">Transmembrane helix</keyword>
<dbReference type="PROSITE" id="PS51098">
    <property type="entry name" value="PTS_EIIB_TYPE_1"/>
    <property type="match status" value="1"/>
</dbReference>
<evidence type="ECO:0000256" key="5">
    <source>
        <dbReference type="ARBA" id="ARBA00022679"/>
    </source>
</evidence>
<dbReference type="InterPro" id="IPR003352">
    <property type="entry name" value="PTS_EIIC"/>
</dbReference>
<comment type="subcellular location">
    <subcellularLocation>
        <location evidence="1">Cell membrane</location>
        <topology evidence="1">Multi-pass membrane protein</topology>
    </subcellularLocation>
</comment>
<dbReference type="Pfam" id="PF02378">
    <property type="entry name" value="PTS_EIIC"/>
    <property type="match status" value="1"/>
</dbReference>
<dbReference type="PANTHER" id="PTHR30175:SF1">
    <property type="entry name" value="PTS SYSTEM ARBUTIN-, CELLOBIOSE-, AND SALICIN-SPECIFIC EIIBC COMPONENT-RELATED"/>
    <property type="match status" value="1"/>
</dbReference>
<dbReference type="PANTHER" id="PTHR30175">
    <property type="entry name" value="PHOSPHOTRANSFERASE SYSTEM TRANSPORT PROTEIN"/>
    <property type="match status" value="1"/>
</dbReference>
<keyword evidence="7 13" id="KW-0812">Transmembrane</keyword>
<evidence type="ECO:0000259" key="15">
    <source>
        <dbReference type="PROSITE" id="PS51103"/>
    </source>
</evidence>
<keyword evidence="6" id="KW-0598">Phosphotransferase system</keyword>
<comment type="caution">
    <text evidence="16">The sequence shown here is derived from an EMBL/GenBank/DDBJ whole genome shotgun (WGS) entry which is preliminary data.</text>
</comment>
<dbReference type="SUPFAM" id="SSF55604">
    <property type="entry name" value="Glucose permease domain IIB"/>
    <property type="match status" value="1"/>
</dbReference>
<dbReference type="InterPro" id="IPR013013">
    <property type="entry name" value="PTS_EIIC_1"/>
</dbReference>
<dbReference type="GO" id="GO:0090589">
    <property type="term" value="F:protein-phosphocysteine-trehalose phosphotransferase system transporter activity"/>
    <property type="evidence" value="ECO:0007669"/>
    <property type="project" value="TreeGrafter"/>
</dbReference>
<dbReference type="GO" id="GO:0009401">
    <property type="term" value="P:phosphoenolpyruvate-dependent sugar phosphotransferase system"/>
    <property type="evidence" value="ECO:0007669"/>
    <property type="project" value="UniProtKB-KW"/>
</dbReference>
<keyword evidence="5" id="KW-0808">Transferase</keyword>
<dbReference type="Gene3D" id="3.30.1360.60">
    <property type="entry name" value="Glucose permease domain IIB"/>
    <property type="match status" value="1"/>
</dbReference>
<keyword evidence="3" id="KW-1003">Cell membrane</keyword>
<dbReference type="InterPro" id="IPR018113">
    <property type="entry name" value="PTrfase_EIIB_Cys"/>
</dbReference>
<feature type="region of interest" description="Disordered" evidence="12">
    <location>
        <begin position="84"/>
        <end position="105"/>
    </location>
</feature>
<feature type="transmembrane region" description="Helical" evidence="13">
    <location>
        <begin position="115"/>
        <end position="136"/>
    </location>
</feature>
<evidence type="ECO:0000256" key="10">
    <source>
        <dbReference type="ARBA" id="ARBA00023136"/>
    </source>
</evidence>
<dbReference type="CDD" id="cd00212">
    <property type="entry name" value="PTS_IIB_glc"/>
    <property type="match status" value="1"/>
</dbReference>
<dbReference type="InterPro" id="IPR036878">
    <property type="entry name" value="Glu_permease_IIB"/>
</dbReference>
<dbReference type="PROSITE" id="PS01035">
    <property type="entry name" value="PTS_EIIB_TYPE_1_CYS"/>
    <property type="match status" value="1"/>
</dbReference>
<dbReference type="PROSITE" id="PS51103">
    <property type="entry name" value="PTS_EIIC_TYPE_1"/>
    <property type="match status" value="1"/>
</dbReference>
<feature type="transmembrane region" description="Helical" evidence="13">
    <location>
        <begin position="394"/>
        <end position="415"/>
    </location>
</feature>
<keyword evidence="10 13" id="KW-0472">Membrane</keyword>
<keyword evidence="8" id="KW-0418">Kinase</keyword>
<evidence type="ECO:0000256" key="8">
    <source>
        <dbReference type="ARBA" id="ARBA00022777"/>
    </source>
</evidence>
<feature type="transmembrane region" description="Helical" evidence="13">
    <location>
        <begin position="156"/>
        <end position="176"/>
    </location>
</feature>
<feature type="transmembrane region" description="Helical" evidence="13">
    <location>
        <begin position="296"/>
        <end position="320"/>
    </location>
</feature>
<keyword evidence="2" id="KW-0813">Transport</keyword>
<gene>
    <name evidence="16" type="ORF">EHV15_30850</name>
</gene>